<dbReference type="AlphaFoldDB" id="A0A0A9VUW7"/>
<proteinExistence type="predicted"/>
<accession>A0A0A9VUW7</accession>
<reference evidence="2" key="1">
    <citation type="journal article" date="2014" name="PLoS ONE">
        <title>Transcriptome-Based Identification of ABC Transporters in the Western Tarnished Plant Bug Lygus hesperus.</title>
        <authorList>
            <person name="Hull J.J."/>
            <person name="Chaney K."/>
            <person name="Geib S.M."/>
            <person name="Fabrick J.A."/>
            <person name="Brent C.S."/>
            <person name="Walsh D."/>
            <person name="Lavine L.C."/>
        </authorList>
    </citation>
    <scope>NUCLEOTIDE SEQUENCE</scope>
</reference>
<name>A0A0A9VUW7_LYGHE</name>
<protein>
    <submittedName>
        <fullName evidence="2">Uncharacterized protein</fullName>
    </submittedName>
</protein>
<evidence type="ECO:0000256" key="1">
    <source>
        <dbReference type="SAM" id="MobiDB-lite"/>
    </source>
</evidence>
<reference evidence="2" key="2">
    <citation type="submission" date="2014-07" db="EMBL/GenBank/DDBJ databases">
        <authorList>
            <person name="Hull J."/>
        </authorList>
    </citation>
    <scope>NUCLEOTIDE SEQUENCE</scope>
</reference>
<feature type="compositionally biased region" description="Polar residues" evidence="1">
    <location>
        <begin position="68"/>
        <end position="102"/>
    </location>
</feature>
<organism evidence="2">
    <name type="scientific">Lygus hesperus</name>
    <name type="common">Western plant bug</name>
    <dbReference type="NCBI Taxonomy" id="30085"/>
    <lineage>
        <taxon>Eukaryota</taxon>
        <taxon>Metazoa</taxon>
        <taxon>Ecdysozoa</taxon>
        <taxon>Arthropoda</taxon>
        <taxon>Hexapoda</taxon>
        <taxon>Insecta</taxon>
        <taxon>Pterygota</taxon>
        <taxon>Neoptera</taxon>
        <taxon>Paraneoptera</taxon>
        <taxon>Hemiptera</taxon>
        <taxon>Heteroptera</taxon>
        <taxon>Panheteroptera</taxon>
        <taxon>Cimicomorpha</taxon>
        <taxon>Miridae</taxon>
        <taxon>Mirini</taxon>
        <taxon>Lygus</taxon>
    </lineage>
</organism>
<sequence length="117" mass="12959">PEMKKIPSARMLEFKMKILSVISEFQKPKMHQQFQLNHPLPYSITTSSSFLSPQSTPHPSFSPHINIVQPSDNWPASQTSFSQFPANGSPVQQNSSLISPHRSSGSSTTSDEANYGN</sequence>
<gene>
    <name evidence="2" type="ORF">CM83_102428</name>
</gene>
<dbReference type="EMBL" id="GBHO01044105">
    <property type="protein sequence ID" value="JAF99498.1"/>
    <property type="molecule type" value="Transcribed_RNA"/>
</dbReference>
<feature type="region of interest" description="Disordered" evidence="1">
    <location>
        <begin position="45"/>
        <end position="117"/>
    </location>
</feature>
<feature type="compositionally biased region" description="Polar residues" evidence="1">
    <location>
        <begin position="45"/>
        <end position="59"/>
    </location>
</feature>
<evidence type="ECO:0000313" key="2">
    <source>
        <dbReference type="EMBL" id="JAF99498.1"/>
    </source>
</evidence>
<feature type="non-terminal residue" evidence="2">
    <location>
        <position position="1"/>
    </location>
</feature>